<protein>
    <submittedName>
        <fullName evidence="1">Uncharacterized protein</fullName>
    </submittedName>
</protein>
<gene>
    <name evidence="1" type="ORF">M23134_05387</name>
</gene>
<reference evidence="1 2" key="1">
    <citation type="submission" date="2007-01" db="EMBL/GenBank/DDBJ databases">
        <authorList>
            <person name="Haygood M."/>
            <person name="Podell S."/>
            <person name="Anderson C."/>
            <person name="Hopkinson B."/>
            <person name="Roe K."/>
            <person name="Barbeau K."/>
            <person name="Gaasterland T."/>
            <person name="Ferriera S."/>
            <person name="Johnson J."/>
            <person name="Kravitz S."/>
            <person name="Beeson K."/>
            <person name="Sutton G."/>
            <person name="Rogers Y.-H."/>
            <person name="Friedman R."/>
            <person name="Frazier M."/>
            <person name="Venter J.C."/>
        </authorList>
    </citation>
    <scope>NUCLEOTIDE SEQUENCE [LARGE SCALE GENOMIC DNA]</scope>
    <source>
        <strain evidence="1 2">ATCC 23134</strain>
    </source>
</reference>
<accession>A1ZHP7</accession>
<dbReference type="EMBL" id="AAWS01000008">
    <property type="protein sequence ID" value="EAY30054.1"/>
    <property type="molecule type" value="Genomic_DNA"/>
</dbReference>
<keyword evidence="2" id="KW-1185">Reference proteome</keyword>
<name>A1ZHP7_MICM2</name>
<evidence type="ECO:0000313" key="2">
    <source>
        <dbReference type="Proteomes" id="UP000004095"/>
    </source>
</evidence>
<proteinExistence type="predicted"/>
<dbReference type="AlphaFoldDB" id="A1ZHP7"/>
<comment type="caution">
    <text evidence="1">The sequence shown here is derived from an EMBL/GenBank/DDBJ whole genome shotgun (WGS) entry which is preliminary data.</text>
</comment>
<dbReference type="eggNOG" id="ENOG50337CM">
    <property type="taxonomic scope" value="Bacteria"/>
</dbReference>
<sequence>MSPLCKALYFLFLKHPQGITLYDLHTYEKDLMLIYKRISRRNDFEAMKKSIHNLVDRSENSFHEKCARIKATFKKVVPLELVDLYYIKGERGGEKKIHLPNTQIIYTQCT</sequence>
<organism evidence="1 2">
    <name type="scientific">Microscilla marina ATCC 23134</name>
    <dbReference type="NCBI Taxonomy" id="313606"/>
    <lineage>
        <taxon>Bacteria</taxon>
        <taxon>Pseudomonadati</taxon>
        <taxon>Bacteroidota</taxon>
        <taxon>Cytophagia</taxon>
        <taxon>Cytophagales</taxon>
        <taxon>Microscillaceae</taxon>
        <taxon>Microscilla</taxon>
    </lineage>
</organism>
<dbReference type="Proteomes" id="UP000004095">
    <property type="component" value="Unassembled WGS sequence"/>
</dbReference>
<evidence type="ECO:0000313" key="1">
    <source>
        <dbReference type="EMBL" id="EAY30054.1"/>
    </source>
</evidence>